<keyword evidence="4" id="KW-0804">Transcription</keyword>
<dbReference type="SUPFAM" id="SSF53850">
    <property type="entry name" value="Periplasmic binding protein-like II"/>
    <property type="match status" value="1"/>
</dbReference>
<organism evidence="7 8">
    <name type="scientific">Phreatobacter stygius</name>
    <dbReference type="NCBI Taxonomy" id="1940610"/>
    <lineage>
        <taxon>Bacteria</taxon>
        <taxon>Pseudomonadati</taxon>
        <taxon>Pseudomonadota</taxon>
        <taxon>Alphaproteobacteria</taxon>
        <taxon>Hyphomicrobiales</taxon>
        <taxon>Phreatobacteraceae</taxon>
        <taxon>Phreatobacter</taxon>
    </lineage>
</organism>
<evidence type="ECO:0000259" key="6">
    <source>
        <dbReference type="PROSITE" id="PS50931"/>
    </source>
</evidence>
<dbReference type="Gene3D" id="3.40.190.290">
    <property type="match status" value="1"/>
</dbReference>
<keyword evidence="3" id="KW-0238">DNA-binding</keyword>
<dbReference type="AlphaFoldDB" id="A0A4D7B9Q3"/>
<dbReference type="Pfam" id="PF03466">
    <property type="entry name" value="LysR_substrate"/>
    <property type="match status" value="1"/>
</dbReference>
<evidence type="ECO:0000256" key="1">
    <source>
        <dbReference type="ARBA" id="ARBA00009437"/>
    </source>
</evidence>
<accession>A0A4D7B9Q3</accession>
<protein>
    <submittedName>
        <fullName evidence="7">LysR family transcriptional regulator</fullName>
    </submittedName>
</protein>
<proteinExistence type="inferred from homology"/>
<evidence type="ECO:0000256" key="5">
    <source>
        <dbReference type="SAM" id="MobiDB-lite"/>
    </source>
</evidence>
<name>A0A4D7B9Q3_9HYPH</name>
<evidence type="ECO:0000313" key="8">
    <source>
        <dbReference type="Proteomes" id="UP000298781"/>
    </source>
</evidence>
<dbReference type="InterPro" id="IPR036388">
    <property type="entry name" value="WH-like_DNA-bd_sf"/>
</dbReference>
<dbReference type="Proteomes" id="UP000298781">
    <property type="component" value="Chromosome"/>
</dbReference>
<evidence type="ECO:0000256" key="3">
    <source>
        <dbReference type="ARBA" id="ARBA00023125"/>
    </source>
</evidence>
<dbReference type="KEGG" id="pstg:E8M01_23210"/>
<dbReference type="Gene3D" id="1.10.10.10">
    <property type="entry name" value="Winged helix-like DNA-binding domain superfamily/Winged helix DNA-binding domain"/>
    <property type="match status" value="1"/>
</dbReference>
<dbReference type="InterPro" id="IPR036390">
    <property type="entry name" value="WH_DNA-bd_sf"/>
</dbReference>
<feature type="region of interest" description="Disordered" evidence="5">
    <location>
        <begin position="55"/>
        <end position="74"/>
    </location>
</feature>
<feature type="region of interest" description="Disordered" evidence="5">
    <location>
        <begin position="19"/>
        <end position="41"/>
    </location>
</feature>
<dbReference type="EMBL" id="CP039690">
    <property type="protein sequence ID" value="QCI66898.1"/>
    <property type="molecule type" value="Genomic_DNA"/>
</dbReference>
<dbReference type="FunFam" id="1.10.10.10:FF:000001">
    <property type="entry name" value="LysR family transcriptional regulator"/>
    <property type="match status" value="1"/>
</dbReference>
<evidence type="ECO:0000256" key="2">
    <source>
        <dbReference type="ARBA" id="ARBA00023015"/>
    </source>
</evidence>
<dbReference type="InterPro" id="IPR005119">
    <property type="entry name" value="LysR_subst-bd"/>
</dbReference>
<dbReference type="InterPro" id="IPR000847">
    <property type="entry name" value="LysR_HTH_N"/>
</dbReference>
<dbReference type="GO" id="GO:0043565">
    <property type="term" value="F:sequence-specific DNA binding"/>
    <property type="evidence" value="ECO:0007669"/>
    <property type="project" value="TreeGrafter"/>
</dbReference>
<comment type="similarity">
    <text evidence="1">Belongs to the LysR transcriptional regulatory family.</text>
</comment>
<gene>
    <name evidence="7" type="ORF">E8M01_23210</name>
</gene>
<evidence type="ECO:0000256" key="4">
    <source>
        <dbReference type="ARBA" id="ARBA00023163"/>
    </source>
</evidence>
<dbReference type="GO" id="GO:0006351">
    <property type="term" value="P:DNA-templated transcription"/>
    <property type="evidence" value="ECO:0007669"/>
    <property type="project" value="TreeGrafter"/>
</dbReference>
<dbReference type="SUPFAM" id="SSF46785">
    <property type="entry name" value="Winged helix' DNA-binding domain"/>
    <property type="match status" value="1"/>
</dbReference>
<dbReference type="PANTHER" id="PTHR30537:SF68">
    <property type="entry name" value="TRANSCRIPTIONAL REGULATOR-RELATED"/>
    <property type="match status" value="1"/>
</dbReference>
<reference evidence="7 8" key="1">
    <citation type="submission" date="2019-04" db="EMBL/GenBank/DDBJ databases">
        <title>Phreatobacter aquaticus sp. nov.</title>
        <authorList>
            <person name="Choi A."/>
        </authorList>
    </citation>
    <scope>NUCLEOTIDE SEQUENCE [LARGE SCALE GENOMIC DNA]</scope>
    <source>
        <strain evidence="7 8">KCTC 52518</strain>
    </source>
</reference>
<dbReference type="OrthoDB" id="9812435at2"/>
<keyword evidence="8" id="KW-1185">Reference proteome</keyword>
<dbReference type="PANTHER" id="PTHR30537">
    <property type="entry name" value="HTH-TYPE TRANSCRIPTIONAL REGULATOR"/>
    <property type="match status" value="1"/>
</dbReference>
<dbReference type="Pfam" id="PF00126">
    <property type="entry name" value="HTH_1"/>
    <property type="match status" value="1"/>
</dbReference>
<dbReference type="CDD" id="cd08422">
    <property type="entry name" value="PBP2_CrgA_like"/>
    <property type="match status" value="1"/>
</dbReference>
<dbReference type="PROSITE" id="PS50931">
    <property type="entry name" value="HTH_LYSR"/>
    <property type="match status" value="1"/>
</dbReference>
<evidence type="ECO:0000313" key="7">
    <source>
        <dbReference type="EMBL" id="QCI66898.1"/>
    </source>
</evidence>
<dbReference type="InterPro" id="IPR058163">
    <property type="entry name" value="LysR-type_TF_proteobact-type"/>
</dbReference>
<dbReference type="GO" id="GO:0003700">
    <property type="term" value="F:DNA-binding transcription factor activity"/>
    <property type="evidence" value="ECO:0007669"/>
    <property type="project" value="InterPro"/>
</dbReference>
<sequence>MNRKSPGLIEADRIRINASPAPAKGRGCSRRCRTAKSSSGDPIRSKTMAFIMSSSSRIGPRSGRRPGRGVNRSGGIGCRGIDAENSVRNCFVEQSWQNETVICTGGTMPLSYDDVAVFVGVAREGSFVGAARVLGMPVSTVSRRVAALEARLKVQLLRRTTRAVNLTEDGRAFASRCGTAFDEIASAAEALAATAESLRGTLRVTAPFFVCPDTFGPSLLEFAAGHPDLVMDLRFTNAEPDLVEEGIDLAFQLGPLRDGRHVARKLWPVPYRLCASHDFIAGRPDLAGLKHPRELAGHPAVLTPPMLAWSFDHGDGREFALTPKISGATVDDLVIATAAVRRGLGLGFLPEALVAGDLGHALVEIEIGDWRPTTREFFAVYPASRQLSPKVRAAIDHALTGRGIHG</sequence>
<keyword evidence="2" id="KW-0805">Transcription regulation</keyword>
<feature type="domain" description="HTH lysR-type" evidence="6">
    <location>
        <begin position="110"/>
        <end position="167"/>
    </location>
</feature>